<dbReference type="AlphaFoldDB" id="A0A517LLL0"/>
<dbReference type="STRING" id="50376.A0A517LLL0"/>
<proteinExistence type="inferred from homology"/>
<feature type="domain" description="Essential protein Yae1 N-terminal" evidence="3">
    <location>
        <begin position="20"/>
        <end position="58"/>
    </location>
</feature>
<dbReference type="InterPro" id="IPR052436">
    <property type="entry name" value="LTO1_adapter"/>
</dbReference>
<evidence type="ECO:0000313" key="4">
    <source>
        <dbReference type="EMBL" id="QDS76524.1"/>
    </source>
</evidence>
<protein>
    <recommendedName>
        <fullName evidence="3">Essential protein Yae1 N-terminal domain-containing protein</fullName>
    </recommendedName>
</protein>
<comment type="similarity">
    <text evidence="1">Belongs to the LTO1 family.</text>
</comment>
<evidence type="ECO:0000256" key="1">
    <source>
        <dbReference type="ARBA" id="ARBA00038090"/>
    </source>
</evidence>
<evidence type="ECO:0000313" key="5">
    <source>
        <dbReference type="Proteomes" id="UP000316270"/>
    </source>
</evidence>
<dbReference type="Pfam" id="PF09811">
    <property type="entry name" value="Yae1_N"/>
    <property type="match status" value="1"/>
</dbReference>
<dbReference type="PANTHER" id="PTHR28532">
    <property type="entry name" value="GEO13458P1"/>
    <property type="match status" value="1"/>
</dbReference>
<accession>A0A517LLL0</accession>
<name>A0A517LLL0_9PEZI</name>
<dbReference type="PANTHER" id="PTHR28532:SF1">
    <property type="entry name" value="ORAL CANCER OVEREXPRESSED 1"/>
    <property type="match status" value="1"/>
</dbReference>
<dbReference type="InterPro" id="IPR019191">
    <property type="entry name" value="Essential_protein_Yae1_N"/>
</dbReference>
<reference evidence="4 5" key="1">
    <citation type="submission" date="2019-07" db="EMBL/GenBank/DDBJ databases">
        <title>Finished genome of Venturia effusa.</title>
        <authorList>
            <person name="Young C.A."/>
            <person name="Cox M.P."/>
            <person name="Ganley A.R.D."/>
            <person name="David W.J."/>
        </authorList>
    </citation>
    <scope>NUCLEOTIDE SEQUENCE [LARGE SCALE GENOMIC DNA]</scope>
    <source>
        <strain evidence="5">albino</strain>
    </source>
</reference>
<gene>
    <name evidence="4" type="ORF">FKW77_005932</name>
</gene>
<dbReference type="EMBL" id="CP042199">
    <property type="protein sequence ID" value="QDS76524.1"/>
    <property type="molecule type" value="Genomic_DNA"/>
</dbReference>
<dbReference type="OrthoDB" id="48036at2759"/>
<dbReference type="Proteomes" id="UP000316270">
    <property type="component" value="Chromosome 15"/>
</dbReference>
<organism evidence="4 5">
    <name type="scientific">Venturia effusa</name>
    <dbReference type="NCBI Taxonomy" id="50376"/>
    <lineage>
        <taxon>Eukaryota</taxon>
        <taxon>Fungi</taxon>
        <taxon>Dikarya</taxon>
        <taxon>Ascomycota</taxon>
        <taxon>Pezizomycotina</taxon>
        <taxon>Dothideomycetes</taxon>
        <taxon>Pleosporomycetidae</taxon>
        <taxon>Venturiales</taxon>
        <taxon>Venturiaceae</taxon>
        <taxon>Venturia</taxon>
    </lineage>
</organism>
<sequence length="208" mass="23389">MDEDIFDSLFHLEDSYYNEGYRLGVEDGSRAGRIEGRLFGLEKGLEKFLVMGELNGRACVWAARVSQKATSSKKSLERDSSTESARQPLTEGMVPSHSTSDENLRLPSFQANVRLEKHISTLYALSEPESLSTENTEETVSDFEDRFKRAQSKAKVIENIVKERDSNVTRDETDISEQNGGKKRENIQITKAAAAEKNMEDFGLTRAL</sequence>
<keyword evidence="5" id="KW-1185">Reference proteome</keyword>
<evidence type="ECO:0000256" key="2">
    <source>
        <dbReference type="SAM" id="MobiDB-lite"/>
    </source>
</evidence>
<evidence type="ECO:0000259" key="3">
    <source>
        <dbReference type="Pfam" id="PF09811"/>
    </source>
</evidence>
<feature type="region of interest" description="Disordered" evidence="2">
    <location>
        <begin position="72"/>
        <end position="103"/>
    </location>
</feature>